<sequence length="526" mass="57291">MFSKVKIATLIPIIIVAIFSIQAISFCIFYNVINNDDDHIQENYQSRRNVMFFSEAWINLIQARSSLREALNQVTAAKFDQEKVQGLSDRAERRIVEARRNYLAYKDIPDVDGLSADVVNRVNNNFSQYLTIVSQIYSLLKQNDIQQAMALNEKLVDLNIATQHAYNAWQEQHDRLMHQGVSKSQHDCLVMKWVLSLVGMLSLLCLLICWLSVKKAMLLPLQIVIRHIQYIARGDLTQRIACQGKSEMQVLSSHLAEMQRALRDIVISVRGSAEVIYSGAGEISSGGSNLASRTEQQAAALEETAASMEQITSIVNQNSDNSRNAAQLANEAAKTVVSGGHAITDVVKTMEAISANSQHISSITSVIDSIAFQTNILALNAAVEAARAGDQGRGFSVVASEVRNLAQRSAQAAKEINSLISASVEKVNQGSASVSAAGSTMENIINSITHLSAVLGEISDSAEEQSRGIVQINQAINQMDTVTQQNATLVEESTAASHVLEDQAKALTEMVATFTVSEGSKTLPAV</sequence>
<evidence type="ECO:0000256" key="3">
    <source>
        <dbReference type="ARBA" id="ARBA00022481"/>
    </source>
</evidence>
<evidence type="ECO:0000256" key="9">
    <source>
        <dbReference type="ARBA" id="ARBA00023224"/>
    </source>
</evidence>
<evidence type="ECO:0000313" key="15">
    <source>
        <dbReference type="EMBL" id="PEH72239.1"/>
    </source>
</evidence>
<dbReference type="PROSITE" id="PS50885">
    <property type="entry name" value="HAMP"/>
    <property type="match status" value="1"/>
</dbReference>
<dbReference type="GO" id="GO:0006935">
    <property type="term" value="P:chemotaxis"/>
    <property type="evidence" value="ECO:0007669"/>
    <property type="project" value="UniProtKB-KW"/>
</dbReference>
<dbReference type="GO" id="GO:0007165">
    <property type="term" value="P:signal transduction"/>
    <property type="evidence" value="ECO:0007669"/>
    <property type="project" value="UniProtKB-KW"/>
</dbReference>
<feature type="transmembrane region" description="Helical" evidence="12">
    <location>
        <begin position="7"/>
        <end position="33"/>
    </location>
</feature>
<dbReference type="Gene3D" id="1.10.287.950">
    <property type="entry name" value="Methyl-accepting chemotaxis protein"/>
    <property type="match status" value="1"/>
</dbReference>
<dbReference type="EMBL" id="PDDV01000013">
    <property type="protein sequence ID" value="PEH72239.1"/>
    <property type="molecule type" value="Genomic_DNA"/>
</dbReference>
<organism evidence="15 16">
    <name type="scientific">Edwardsiella tarda</name>
    <dbReference type="NCBI Taxonomy" id="636"/>
    <lineage>
        <taxon>Bacteria</taxon>
        <taxon>Pseudomonadati</taxon>
        <taxon>Pseudomonadota</taxon>
        <taxon>Gammaproteobacteria</taxon>
        <taxon>Enterobacterales</taxon>
        <taxon>Hafniaceae</taxon>
        <taxon>Edwardsiella</taxon>
    </lineage>
</organism>
<dbReference type="AlphaFoldDB" id="A0A2A7U1N3"/>
<evidence type="ECO:0000256" key="2">
    <source>
        <dbReference type="ARBA" id="ARBA00022475"/>
    </source>
</evidence>
<evidence type="ECO:0000313" key="16">
    <source>
        <dbReference type="Proteomes" id="UP000219788"/>
    </source>
</evidence>
<dbReference type="Pfam" id="PF00672">
    <property type="entry name" value="HAMP"/>
    <property type="match status" value="1"/>
</dbReference>
<dbReference type="GO" id="GO:0004888">
    <property type="term" value="F:transmembrane signaling receptor activity"/>
    <property type="evidence" value="ECO:0007669"/>
    <property type="project" value="InterPro"/>
</dbReference>
<evidence type="ECO:0000256" key="1">
    <source>
        <dbReference type="ARBA" id="ARBA00004429"/>
    </source>
</evidence>
<evidence type="ECO:0000256" key="12">
    <source>
        <dbReference type="SAM" id="Phobius"/>
    </source>
</evidence>
<feature type="domain" description="HAMP" evidence="14">
    <location>
        <begin position="215"/>
        <end position="267"/>
    </location>
</feature>
<reference evidence="16" key="1">
    <citation type="submission" date="2017-09" db="EMBL/GenBank/DDBJ databases">
        <title>FDA dAtabase for Regulatory Grade micrObial Sequences (FDA-ARGOS): Supporting development and validation of Infectious Disease Dx tests.</title>
        <authorList>
            <person name="Goldberg B."/>
            <person name="Campos J."/>
            <person name="Tallon L."/>
            <person name="Sadzewicz L."/>
            <person name="Ott S."/>
            <person name="Zhao X."/>
            <person name="Nagaraj S."/>
            <person name="Vavikolanu K."/>
            <person name="Aluvathingal J."/>
            <person name="Nadendla S."/>
            <person name="Geyer C."/>
            <person name="Sichtig H."/>
        </authorList>
    </citation>
    <scope>NUCLEOTIDE SEQUENCE [LARGE SCALE GENOMIC DNA]</scope>
    <source>
        <strain evidence="16">FDAARGOS_370</strain>
    </source>
</reference>
<dbReference type="PROSITE" id="PS50111">
    <property type="entry name" value="CHEMOTAXIS_TRANSDUC_2"/>
    <property type="match status" value="1"/>
</dbReference>
<keyword evidence="3" id="KW-0488">Methylation</keyword>
<dbReference type="Proteomes" id="UP000219788">
    <property type="component" value="Unassembled WGS sequence"/>
</dbReference>
<dbReference type="InterPro" id="IPR035440">
    <property type="entry name" value="4HB_MCP_dom_sf"/>
</dbReference>
<gene>
    <name evidence="15" type="ORF">CRM76_10050</name>
</gene>
<comment type="subcellular location">
    <subcellularLocation>
        <location evidence="1">Cell inner membrane</location>
        <topology evidence="1">Multi-pass membrane protein</topology>
    </subcellularLocation>
</comment>
<dbReference type="InterPro" id="IPR003122">
    <property type="entry name" value="Tar_rcpt_lig-bd"/>
</dbReference>
<dbReference type="PANTHER" id="PTHR43531">
    <property type="entry name" value="PROTEIN ICFG"/>
    <property type="match status" value="1"/>
</dbReference>
<evidence type="ECO:0000256" key="7">
    <source>
        <dbReference type="ARBA" id="ARBA00022989"/>
    </source>
</evidence>
<dbReference type="InterPro" id="IPR004089">
    <property type="entry name" value="MCPsignal_dom"/>
</dbReference>
<dbReference type="Pfam" id="PF02203">
    <property type="entry name" value="TarH"/>
    <property type="match status" value="1"/>
</dbReference>
<dbReference type="SUPFAM" id="SSF47170">
    <property type="entry name" value="Aspartate receptor, ligand-binding domain"/>
    <property type="match status" value="1"/>
</dbReference>
<dbReference type="CDD" id="cd06225">
    <property type="entry name" value="HAMP"/>
    <property type="match status" value="1"/>
</dbReference>
<proteinExistence type="inferred from homology"/>
<dbReference type="SMART" id="SM00283">
    <property type="entry name" value="MA"/>
    <property type="match status" value="1"/>
</dbReference>
<keyword evidence="8 12" id="KW-0472">Membrane</keyword>
<protein>
    <submittedName>
        <fullName evidence="15">Chemotaxis protein</fullName>
    </submittedName>
</protein>
<dbReference type="InterPro" id="IPR003660">
    <property type="entry name" value="HAMP_dom"/>
</dbReference>
<comment type="similarity">
    <text evidence="10">Belongs to the methyl-accepting chemotaxis (MCP) protein family.</text>
</comment>
<keyword evidence="7 12" id="KW-1133">Transmembrane helix</keyword>
<evidence type="ECO:0000256" key="4">
    <source>
        <dbReference type="ARBA" id="ARBA00022500"/>
    </source>
</evidence>
<dbReference type="PANTHER" id="PTHR43531:SF14">
    <property type="entry name" value="METHYL-ACCEPTING CHEMOTAXIS PROTEIN I-RELATED"/>
    <property type="match status" value="1"/>
</dbReference>
<accession>A0A2A7U1N3</accession>
<evidence type="ECO:0000256" key="6">
    <source>
        <dbReference type="ARBA" id="ARBA00022692"/>
    </source>
</evidence>
<comment type="caution">
    <text evidence="15">The sequence shown here is derived from an EMBL/GenBank/DDBJ whole genome shotgun (WGS) entry which is preliminary data.</text>
</comment>
<keyword evidence="4" id="KW-0145">Chemotaxis</keyword>
<dbReference type="FunFam" id="1.10.287.950:FF:000001">
    <property type="entry name" value="Methyl-accepting chemotaxis sensory transducer"/>
    <property type="match status" value="1"/>
</dbReference>
<name>A0A2A7U1N3_EDWTA</name>
<evidence type="ECO:0000259" key="14">
    <source>
        <dbReference type="PROSITE" id="PS50885"/>
    </source>
</evidence>
<dbReference type="RefSeq" id="WP_047059483.1">
    <property type="nucleotide sequence ID" value="NZ_CP011359.2"/>
</dbReference>
<dbReference type="SMART" id="SM00304">
    <property type="entry name" value="HAMP"/>
    <property type="match status" value="1"/>
</dbReference>
<evidence type="ECO:0000259" key="13">
    <source>
        <dbReference type="PROSITE" id="PS50111"/>
    </source>
</evidence>
<keyword evidence="5" id="KW-0997">Cell inner membrane</keyword>
<dbReference type="InterPro" id="IPR004090">
    <property type="entry name" value="Chemotax_Me-accpt_rcpt"/>
</dbReference>
<evidence type="ECO:0000256" key="8">
    <source>
        <dbReference type="ARBA" id="ARBA00023136"/>
    </source>
</evidence>
<dbReference type="InterPro" id="IPR051310">
    <property type="entry name" value="MCP_chemotaxis"/>
</dbReference>
<keyword evidence="2" id="KW-1003">Cell membrane</keyword>
<evidence type="ECO:0000256" key="5">
    <source>
        <dbReference type="ARBA" id="ARBA00022519"/>
    </source>
</evidence>
<dbReference type="SUPFAM" id="SSF58104">
    <property type="entry name" value="Methyl-accepting chemotaxis protein (MCP) signaling domain"/>
    <property type="match status" value="1"/>
</dbReference>
<dbReference type="OrthoDB" id="2489132at2"/>
<dbReference type="STRING" id="636.AAW15_05490"/>
<feature type="transmembrane region" description="Helical" evidence="12">
    <location>
        <begin position="193"/>
        <end position="213"/>
    </location>
</feature>
<keyword evidence="9 11" id="KW-0807">Transducer</keyword>
<dbReference type="CDD" id="cd19407">
    <property type="entry name" value="Tar_Tsr_sensor"/>
    <property type="match status" value="1"/>
</dbReference>
<dbReference type="GO" id="GO:0005886">
    <property type="term" value="C:plasma membrane"/>
    <property type="evidence" value="ECO:0007669"/>
    <property type="project" value="UniProtKB-SubCell"/>
</dbReference>
<dbReference type="Gene3D" id="1.20.120.30">
    <property type="entry name" value="Aspartate receptor, ligand-binding domain"/>
    <property type="match status" value="1"/>
</dbReference>
<dbReference type="Pfam" id="PF00015">
    <property type="entry name" value="MCPsignal"/>
    <property type="match status" value="1"/>
</dbReference>
<dbReference type="PRINTS" id="PR00260">
    <property type="entry name" value="CHEMTRNSDUCR"/>
</dbReference>
<feature type="domain" description="Methyl-accepting transducer" evidence="13">
    <location>
        <begin position="272"/>
        <end position="501"/>
    </location>
</feature>
<keyword evidence="6 12" id="KW-0812">Transmembrane</keyword>
<dbReference type="CDD" id="cd11386">
    <property type="entry name" value="MCP_signal"/>
    <property type="match status" value="1"/>
</dbReference>
<evidence type="ECO:0000256" key="11">
    <source>
        <dbReference type="PROSITE-ProRule" id="PRU00284"/>
    </source>
</evidence>
<evidence type="ECO:0000256" key="10">
    <source>
        <dbReference type="ARBA" id="ARBA00029447"/>
    </source>
</evidence>